<dbReference type="SUPFAM" id="SSF52540">
    <property type="entry name" value="P-loop containing nucleoside triphosphate hydrolases"/>
    <property type="match status" value="1"/>
</dbReference>
<evidence type="ECO:0000256" key="7">
    <source>
        <dbReference type="ARBA" id="ARBA00022763"/>
    </source>
</evidence>
<dbReference type="OrthoDB" id="9803889at2"/>
<evidence type="ECO:0000256" key="9">
    <source>
        <dbReference type="ARBA" id="ARBA00023125"/>
    </source>
</evidence>
<evidence type="ECO:0000256" key="1">
    <source>
        <dbReference type="ARBA" id="ARBA00004496"/>
    </source>
</evidence>
<dbReference type="Pfam" id="PF02463">
    <property type="entry name" value="SMC_N"/>
    <property type="match status" value="1"/>
</dbReference>
<evidence type="ECO:0000256" key="11">
    <source>
        <dbReference type="ARBA" id="ARBA00023236"/>
    </source>
</evidence>
<evidence type="ECO:0000256" key="3">
    <source>
        <dbReference type="ARBA" id="ARBA00020170"/>
    </source>
</evidence>
<dbReference type="PROSITE" id="PS00617">
    <property type="entry name" value="RECF_1"/>
    <property type="match status" value="1"/>
</dbReference>
<dbReference type="GO" id="GO:0005524">
    <property type="term" value="F:ATP binding"/>
    <property type="evidence" value="ECO:0007669"/>
    <property type="project" value="UniProtKB-UniRule"/>
</dbReference>
<comment type="subcellular location">
    <subcellularLocation>
        <location evidence="1 12 13">Cytoplasm</location>
    </subcellularLocation>
</comment>
<keyword evidence="9 12" id="KW-0238">DNA-binding</keyword>
<dbReference type="STRING" id="84698.SAMN04488528_105612"/>
<feature type="binding site" evidence="12">
    <location>
        <begin position="30"/>
        <end position="37"/>
    </location>
    <ligand>
        <name>ATP</name>
        <dbReference type="ChEBI" id="CHEBI:30616"/>
    </ligand>
</feature>
<dbReference type="InterPro" id="IPR042174">
    <property type="entry name" value="RecF_2"/>
</dbReference>
<evidence type="ECO:0000259" key="14">
    <source>
        <dbReference type="Pfam" id="PF02463"/>
    </source>
</evidence>
<evidence type="ECO:0000313" key="16">
    <source>
        <dbReference type="Proteomes" id="UP000198619"/>
    </source>
</evidence>
<dbReference type="GO" id="GO:0006302">
    <property type="term" value="P:double-strand break repair"/>
    <property type="evidence" value="ECO:0007669"/>
    <property type="project" value="TreeGrafter"/>
</dbReference>
<dbReference type="PANTHER" id="PTHR32182">
    <property type="entry name" value="DNA REPLICATION AND REPAIR PROTEIN RECF"/>
    <property type="match status" value="1"/>
</dbReference>
<dbReference type="GO" id="GO:0006260">
    <property type="term" value="P:DNA replication"/>
    <property type="evidence" value="ECO:0007669"/>
    <property type="project" value="UniProtKB-UniRule"/>
</dbReference>
<dbReference type="PROSITE" id="PS00618">
    <property type="entry name" value="RECF_2"/>
    <property type="match status" value="1"/>
</dbReference>
<keyword evidence="10 12" id="KW-0234">DNA repair</keyword>
<protein>
    <recommendedName>
        <fullName evidence="3 12">DNA replication and repair protein RecF</fullName>
    </recommendedName>
</protein>
<dbReference type="EMBL" id="FOKI01000056">
    <property type="protein sequence ID" value="SFB43839.1"/>
    <property type="molecule type" value="Genomic_DNA"/>
</dbReference>
<comment type="similarity">
    <text evidence="2 12 13">Belongs to the RecF family.</text>
</comment>
<dbReference type="InterPro" id="IPR003395">
    <property type="entry name" value="RecF/RecN/SMC_N"/>
</dbReference>
<reference evidence="15 16" key="1">
    <citation type="submission" date="2016-10" db="EMBL/GenBank/DDBJ databases">
        <authorList>
            <person name="de Groot N.N."/>
        </authorList>
    </citation>
    <scope>NUCLEOTIDE SEQUENCE [LARGE SCALE GENOMIC DNA]</scope>
    <source>
        <strain evidence="15 16">DSM 12271</strain>
    </source>
</reference>
<dbReference type="CDD" id="cd03242">
    <property type="entry name" value="ABC_RecF"/>
    <property type="match status" value="1"/>
</dbReference>
<evidence type="ECO:0000256" key="13">
    <source>
        <dbReference type="RuleBase" id="RU000578"/>
    </source>
</evidence>
<keyword evidence="4 12" id="KW-0963">Cytoplasm</keyword>
<organism evidence="15 16">
    <name type="scientific">Clostridium frigidicarnis</name>
    <dbReference type="NCBI Taxonomy" id="84698"/>
    <lineage>
        <taxon>Bacteria</taxon>
        <taxon>Bacillati</taxon>
        <taxon>Bacillota</taxon>
        <taxon>Clostridia</taxon>
        <taxon>Eubacteriales</taxon>
        <taxon>Clostridiaceae</taxon>
        <taxon>Clostridium</taxon>
    </lineage>
</organism>
<keyword evidence="16" id="KW-1185">Reference proteome</keyword>
<dbReference type="HAMAP" id="MF_00365">
    <property type="entry name" value="RecF"/>
    <property type="match status" value="1"/>
</dbReference>
<dbReference type="GO" id="GO:0005737">
    <property type="term" value="C:cytoplasm"/>
    <property type="evidence" value="ECO:0007669"/>
    <property type="project" value="UniProtKB-SubCell"/>
</dbReference>
<evidence type="ECO:0000256" key="6">
    <source>
        <dbReference type="ARBA" id="ARBA00022741"/>
    </source>
</evidence>
<dbReference type="GO" id="GO:0000731">
    <property type="term" value="P:DNA synthesis involved in DNA repair"/>
    <property type="evidence" value="ECO:0007669"/>
    <property type="project" value="TreeGrafter"/>
</dbReference>
<evidence type="ECO:0000256" key="2">
    <source>
        <dbReference type="ARBA" id="ARBA00008016"/>
    </source>
</evidence>
<dbReference type="InterPro" id="IPR027417">
    <property type="entry name" value="P-loop_NTPase"/>
</dbReference>
<keyword evidence="8 12" id="KW-0067">ATP-binding</keyword>
<dbReference type="InterPro" id="IPR018078">
    <property type="entry name" value="DNA-binding_RecF_CS"/>
</dbReference>
<dbReference type="AlphaFoldDB" id="A0A1I1B0F7"/>
<comment type="function">
    <text evidence="12 13">The RecF protein is involved in DNA metabolism; it is required for DNA replication and normal SOS inducibility. RecF binds preferentially to single-stranded, linear DNA. It also seems to bind ATP.</text>
</comment>
<dbReference type="InterPro" id="IPR001238">
    <property type="entry name" value="DNA-binding_RecF"/>
</dbReference>
<dbReference type="RefSeq" id="WP_090043110.1">
    <property type="nucleotide sequence ID" value="NZ_FOKI01000056.1"/>
</dbReference>
<evidence type="ECO:0000256" key="10">
    <source>
        <dbReference type="ARBA" id="ARBA00023204"/>
    </source>
</evidence>
<dbReference type="Gene3D" id="3.40.50.300">
    <property type="entry name" value="P-loop containing nucleotide triphosphate hydrolases"/>
    <property type="match status" value="1"/>
</dbReference>
<proteinExistence type="inferred from homology"/>
<dbReference type="GO" id="GO:0003697">
    <property type="term" value="F:single-stranded DNA binding"/>
    <property type="evidence" value="ECO:0007669"/>
    <property type="project" value="UniProtKB-UniRule"/>
</dbReference>
<dbReference type="GO" id="GO:0009432">
    <property type="term" value="P:SOS response"/>
    <property type="evidence" value="ECO:0007669"/>
    <property type="project" value="UniProtKB-UniRule"/>
</dbReference>
<dbReference type="Proteomes" id="UP000198619">
    <property type="component" value="Unassembled WGS sequence"/>
</dbReference>
<dbReference type="PANTHER" id="PTHR32182:SF0">
    <property type="entry name" value="DNA REPLICATION AND REPAIR PROTEIN RECF"/>
    <property type="match status" value="1"/>
</dbReference>
<evidence type="ECO:0000256" key="4">
    <source>
        <dbReference type="ARBA" id="ARBA00022490"/>
    </source>
</evidence>
<feature type="domain" description="RecF/RecN/SMC N-terminal" evidence="14">
    <location>
        <begin position="2"/>
        <end position="358"/>
    </location>
</feature>
<dbReference type="Gene3D" id="1.20.1050.90">
    <property type="entry name" value="RecF/RecN/SMC, N-terminal domain"/>
    <property type="match status" value="1"/>
</dbReference>
<gene>
    <name evidence="12" type="primary">recF</name>
    <name evidence="15" type="ORF">SAMN04488528_105612</name>
</gene>
<keyword evidence="11 12" id="KW-0742">SOS response</keyword>
<evidence type="ECO:0000256" key="5">
    <source>
        <dbReference type="ARBA" id="ARBA00022705"/>
    </source>
</evidence>
<keyword evidence="5 12" id="KW-0235">DNA replication</keyword>
<keyword evidence="7 12" id="KW-0227">DNA damage</keyword>
<keyword evidence="6 12" id="KW-0547">Nucleotide-binding</keyword>
<dbReference type="NCBIfam" id="TIGR00611">
    <property type="entry name" value="recf"/>
    <property type="match status" value="1"/>
</dbReference>
<name>A0A1I1B0F7_9CLOT</name>
<evidence type="ECO:0000256" key="12">
    <source>
        <dbReference type="HAMAP-Rule" id="MF_00365"/>
    </source>
</evidence>
<sequence>MYVQYIQLKNYRNYEFLNIELIKGVNVFIGDNAQGKTNVLEAVYYCGFGKSHRTNKDKELISWNSDNSIIQIYVCRERLNKKINVTILKNGKKSISINSIKINKISQLIGNFNVVIFSPEDLKIVKESPGVRRKFIDMEIAQLSSKYYYALVQYNKVMNERNSILKNRTLDEAMLDVYDDQLCTFGEYIIKKRLEYLNKLNIHGKDIHKEITTNKEEIEFKYLTSIDYNKNIKEELKLKLKVNRKKDMDKGNTSVGPHRDDIGIYLNGVDVKSFGSQGQQRTVVLTMKFSSLKIIKDLTGEYPVLLLDDVLSELDINRKRYILSSIDEIQTIITCTGIEDINENLNGNYKIFNVTEGHIRE</sequence>
<evidence type="ECO:0000313" key="15">
    <source>
        <dbReference type="EMBL" id="SFB43839.1"/>
    </source>
</evidence>
<evidence type="ECO:0000256" key="8">
    <source>
        <dbReference type="ARBA" id="ARBA00022840"/>
    </source>
</evidence>
<accession>A0A1I1B0F7</accession>